<comment type="function">
    <text evidence="7">Component of the signal recognition particle (SRP) complex, a ribonucleoprotein complex that mediates the cotranslational targeting of secretory and membrane proteins to the endoplasmic reticulum (ER). SRP9 together with SRP14 and the Alu portion of the SRP RNA, constitutes the elongation arrest domain of SRP. The complex of SRP9 and SRP14 is required for SRP RNA binding.</text>
</comment>
<evidence type="ECO:0000256" key="4">
    <source>
        <dbReference type="ARBA" id="ARBA00022884"/>
    </source>
</evidence>
<keyword evidence="6 7" id="KW-0687">Ribonucleoprotein</keyword>
<comment type="subcellular location">
    <subcellularLocation>
        <location evidence="1 7">Cytoplasm</location>
    </subcellularLocation>
</comment>
<dbReference type="SUPFAM" id="SSF54762">
    <property type="entry name" value="Signal recognition particle alu RNA binding heterodimer, SRP9/14"/>
    <property type="match status" value="1"/>
</dbReference>
<evidence type="ECO:0000256" key="2">
    <source>
        <dbReference type="ARBA" id="ARBA00010349"/>
    </source>
</evidence>
<comment type="subunit">
    <text evidence="7">Heterodimer with SRP9; binds RNA as heterodimer. Component of a signal recognition particle (SRP) complex that consists of a 7SL RNA molecule of 300 nucleotides and six protein subunits: SRP72, SRP68, SRP54, SRP19, SRP14 and SRP9.</text>
</comment>
<protein>
    <recommendedName>
        <fullName evidence="7">Signal recognition particle 14 kDa protein</fullName>
        <shortName evidence="7">SRP14</shortName>
    </recommendedName>
</protein>
<evidence type="ECO:0000256" key="7">
    <source>
        <dbReference type="RuleBase" id="RU368100"/>
    </source>
</evidence>
<comment type="caution">
    <text evidence="8">The sequence shown here is derived from an EMBL/GenBank/DDBJ whole genome shotgun (WGS) entry which is preliminary data.</text>
</comment>
<dbReference type="GO" id="GO:0006614">
    <property type="term" value="P:SRP-dependent cotranslational protein targeting to membrane"/>
    <property type="evidence" value="ECO:0007669"/>
    <property type="project" value="UniProtKB-UniRule"/>
</dbReference>
<dbReference type="InterPro" id="IPR009018">
    <property type="entry name" value="Signal_recog_particle_SRP9/14"/>
</dbReference>
<evidence type="ECO:0000313" key="8">
    <source>
        <dbReference type="EMBL" id="KAJ8608983.1"/>
    </source>
</evidence>
<keyword evidence="3 7" id="KW-0963">Cytoplasm</keyword>
<organism evidence="8 9">
    <name type="scientific">Chrysophaeum taylorii</name>
    <dbReference type="NCBI Taxonomy" id="2483200"/>
    <lineage>
        <taxon>Eukaryota</taxon>
        <taxon>Sar</taxon>
        <taxon>Stramenopiles</taxon>
        <taxon>Ochrophyta</taxon>
        <taxon>Pelagophyceae</taxon>
        <taxon>Pelagomonadales</taxon>
        <taxon>Pelagomonadaceae</taxon>
        <taxon>Chrysophaeum</taxon>
    </lineage>
</organism>
<evidence type="ECO:0000313" key="9">
    <source>
        <dbReference type="Proteomes" id="UP001230188"/>
    </source>
</evidence>
<gene>
    <name evidence="8" type="ORF">CTAYLR_008973</name>
</gene>
<dbReference type="Proteomes" id="UP001230188">
    <property type="component" value="Unassembled WGS sequence"/>
</dbReference>
<evidence type="ECO:0000256" key="3">
    <source>
        <dbReference type="ARBA" id="ARBA00022490"/>
    </source>
</evidence>
<reference evidence="8" key="1">
    <citation type="submission" date="2023-01" db="EMBL/GenBank/DDBJ databases">
        <title>Metagenome sequencing of chrysophaentin producing Chrysophaeum taylorii.</title>
        <authorList>
            <person name="Davison J."/>
            <person name="Bewley C."/>
        </authorList>
    </citation>
    <scope>NUCLEOTIDE SEQUENCE</scope>
    <source>
        <strain evidence="8">NIES-1699</strain>
    </source>
</reference>
<dbReference type="GO" id="GO:0008312">
    <property type="term" value="F:7S RNA binding"/>
    <property type="evidence" value="ECO:0007669"/>
    <property type="project" value="UniProtKB-UniRule"/>
</dbReference>
<name>A0AAD7UL69_9STRA</name>
<accession>A0AAD7UL69</accession>
<dbReference type="PANTHER" id="PTHR12013">
    <property type="entry name" value="SIGNAL RECOGNITION PARTICLE 14 KD PROTEIN"/>
    <property type="match status" value="1"/>
</dbReference>
<dbReference type="EMBL" id="JAQMWT010000156">
    <property type="protein sequence ID" value="KAJ8608983.1"/>
    <property type="molecule type" value="Genomic_DNA"/>
</dbReference>
<keyword evidence="5 7" id="KW-0733">Signal recognition particle</keyword>
<dbReference type="InterPro" id="IPR003210">
    <property type="entry name" value="Signal_recog_particle_SRP14"/>
</dbReference>
<dbReference type="GO" id="GO:0030942">
    <property type="term" value="F:endoplasmic reticulum signal peptide binding"/>
    <property type="evidence" value="ECO:0007669"/>
    <property type="project" value="UniProtKB-UniRule"/>
</dbReference>
<dbReference type="Pfam" id="PF02290">
    <property type="entry name" value="SRP14"/>
    <property type="match status" value="1"/>
</dbReference>
<dbReference type="Gene3D" id="3.30.720.10">
    <property type="entry name" value="Signal recognition particle alu RNA binding heterodimer, srp9/1"/>
    <property type="match status" value="1"/>
</dbReference>
<keyword evidence="9" id="KW-1185">Reference proteome</keyword>
<evidence type="ECO:0000256" key="5">
    <source>
        <dbReference type="ARBA" id="ARBA00023135"/>
    </source>
</evidence>
<dbReference type="GO" id="GO:0005786">
    <property type="term" value="C:signal recognition particle, endoplasmic reticulum targeting"/>
    <property type="evidence" value="ECO:0007669"/>
    <property type="project" value="UniProtKB-UniRule"/>
</dbReference>
<sequence length="101" mass="11557">MVLLAQDSFLTELTRLFQSTRESGSLSLTLKRVSETKDETTCHRCLVRARTEKKKISTVVEAANLLKFQTSMCNILKVHMTNLKRKERSKDKKPKSDEAKA</sequence>
<evidence type="ECO:0000256" key="1">
    <source>
        <dbReference type="ARBA" id="ARBA00004496"/>
    </source>
</evidence>
<evidence type="ECO:0000256" key="6">
    <source>
        <dbReference type="ARBA" id="ARBA00023274"/>
    </source>
</evidence>
<keyword evidence="4 7" id="KW-0694">RNA-binding</keyword>
<comment type="similarity">
    <text evidence="2 7">Belongs to the SRP14 family.</text>
</comment>
<proteinExistence type="inferred from homology"/>
<dbReference type="AlphaFoldDB" id="A0AAD7UL69"/>